<proteinExistence type="predicted"/>
<reference evidence="1 2" key="1">
    <citation type="submission" date="2015-09" db="EMBL/GenBank/DDBJ databases">
        <title>Identification and resolution of microdiversity through metagenomic sequencing of parallel consortia.</title>
        <authorList>
            <person name="Nelson W.C."/>
            <person name="Romine M.F."/>
            <person name="Lindemann S.R."/>
        </authorList>
    </citation>
    <scope>NUCLEOTIDE SEQUENCE [LARGE SCALE GENOMIC DNA]</scope>
    <source>
        <strain evidence="1">HL-49</strain>
    </source>
</reference>
<dbReference type="Proteomes" id="UP000050421">
    <property type="component" value="Unassembled WGS sequence"/>
</dbReference>
<dbReference type="EMBL" id="LJXT01000009">
    <property type="protein sequence ID" value="KPQ19462.1"/>
    <property type="molecule type" value="Genomic_DNA"/>
</dbReference>
<evidence type="ECO:0000313" key="2">
    <source>
        <dbReference type="Proteomes" id="UP000050421"/>
    </source>
</evidence>
<dbReference type="eggNOG" id="COG4122">
    <property type="taxonomic scope" value="Bacteria"/>
</dbReference>
<gene>
    <name evidence="1" type="ORF">HLUCCX10_02435</name>
</gene>
<accession>A0A0P7XR01</accession>
<dbReference type="PATRIC" id="fig|1305737.6.peg.1152"/>
<dbReference type="OrthoDB" id="799111at2"/>
<dbReference type="GO" id="GO:0008168">
    <property type="term" value="F:methyltransferase activity"/>
    <property type="evidence" value="ECO:0007669"/>
    <property type="project" value="UniProtKB-KW"/>
</dbReference>
<dbReference type="GO" id="GO:0032259">
    <property type="term" value="P:methylation"/>
    <property type="evidence" value="ECO:0007669"/>
    <property type="project" value="UniProtKB-KW"/>
</dbReference>
<keyword evidence="1" id="KW-0489">Methyltransferase</keyword>
<organism evidence="1 2">
    <name type="scientific">Algoriphagus marincola HL-49</name>
    <dbReference type="NCBI Taxonomy" id="1305737"/>
    <lineage>
        <taxon>Bacteria</taxon>
        <taxon>Pseudomonadati</taxon>
        <taxon>Bacteroidota</taxon>
        <taxon>Cytophagia</taxon>
        <taxon>Cytophagales</taxon>
        <taxon>Cyclobacteriaceae</taxon>
        <taxon>Algoriphagus</taxon>
    </lineage>
</organism>
<sequence length="232" mass="27025">MHRSELIQLLLDKKDNSRYLEIGIKRCDNLFRIKSKVKVGVDPAYQICRKYKFKKAFGFEKVELYRKYSDDFFNENPDGILNLGFNVVFIDGLHNFQQSLNDTLNSLKYISHDGFIILHDCNPISEARATPVERSYDEIQVKIENNEIEGWDGGWNGDVWKTIIYLRSIRSDLEIFTIDSDQGLGVIKFGDSQLLPFNKFEEVKVLDYQFLEKDRKNLLNLVSPSEGLARLK</sequence>
<dbReference type="STRING" id="1305737.GCA_000526355_01746"/>
<dbReference type="Gene3D" id="3.40.50.150">
    <property type="entry name" value="Vaccinia Virus protein VP39"/>
    <property type="match status" value="1"/>
</dbReference>
<name>A0A0P7XR01_9BACT</name>
<evidence type="ECO:0000313" key="1">
    <source>
        <dbReference type="EMBL" id="KPQ19462.1"/>
    </source>
</evidence>
<keyword evidence="1" id="KW-0808">Transferase</keyword>
<protein>
    <submittedName>
        <fullName evidence="1">Methyltransferase domain</fullName>
    </submittedName>
</protein>
<dbReference type="InterPro" id="IPR029063">
    <property type="entry name" value="SAM-dependent_MTases_sf"/>
</dbReference>
<comment type="caution">
    <text evidence="1">The sequence shown here is derived from an EMBL/GenBank/DDBJ whole genome shotgun (WGS) entry which is preliminary data.</text>
</comment>
<dbReference type="Pfam" id="PF13578">
    <property type="entry name" value="Methyltransf_24"/>
    <property type="match status" value="1"/>
</dbReference>
<dbReference type="AlphaFoldDB" id="A0A0P7XR01"/>